<dbReference type="EMBL" id="JMSE01001285">
    <property type="protein sequence ID" value="KDN62927.1"/>
    <property type="molecule type" value="Genomic_DNA"/>
</dbReference>
<proteinExistence type="predicted"/>
<name>A0A066X1T3_COLSU</name>
<dbReference type="Proteomes" id="UP000027238">
    <property type="component" value="Unassembled WGS sequence"/>
</dbReference>
<gene>
    <name evidence="2" type="ORF">CSUB01_05943</name>
</gene>
<feature type="region of interest" description="Disordered" evidence="1">
    <location>
        <begin position="16"/>
        <end position="51"/>
    </location>
</feature>
<organism evidence="2 3">
    <name type="scientific">Colletotrichum sublineola</name>
    <name type="common">Sorghum anthracnose fungus</name>
    <dbReference type="NCBI Taxonomy" id="1173701"/>
    <lineage>
        <taxon>Eukaryota</taxon>
        <taxon>Fungi</taxon>
        <taxon>Dikarya</taxon>
        <taxon>Ascomycota</taxon>
        <taxon>Pezizomycotina</taxon>
        <taxon>Sordariomycetes</taxon>
        <taxon>Hypocreomycetidae</taxon>
        <taxon>Glomerellales</taxon>
        <taxon>Glomerellaceae</taxon>
        <taxon>Colletotrichum</taxon>
        <taxon>Colletotrichum graminicola species complex</taxon>
    </lineage>
</organism>
<dbReference type="eggNOG" id="ENOG502SHH0">
    <property type="taxonomic scope" value="Eukaryota"/>
</dbReference>
<evidence type="ECO:0000256" key="1">
    <source>
        <dbReference type="SAM" id="MobiDB-lite"/>
    </source>
</evidence>
<dbReference type="HOGENOM" id="CLU_082769_0_0_1"/>
<comment type="caution">
    <text evidence="2">The sequence shown here is derived from an EMBL/GenBank/DDBJ whole genome shotgun (WGS) entry which is preliminary data.</text>
</comment>
<protein>
    <submittedName>
        <fullName evidence="2">Uncharacterized protein</fullName>
    </submittedName>
</protein>
<keyword evidence="3" id="KW-1185">Reference proteome</keyword>
<evidence type="ECO:0000313" key="2">
    <source>
        <dbReference type="EMBL" id="KDN62927.1"/>
    </source>
</evidence>
<accession>A0A066X1T3</accession>
<dbReference type="OrthoDB" id="4837163at2759"/>
<evidence type="ECO:0000313" key="3">
    <source>
        <dbReference type="Proteomes" id="UP000027238"/>
    </source>
</evidence>
<dbReference type="AlphaFoldDB" id="A0A066X1T3"/>
<reference evidence="3" key="1">
    <citation type="journal article" date="2014" name="Genome Announc.">
        <title>Draft genome sequence of Colletotrichum sublineola, a destructive pathogen of cultivated sorghum.</title>
        <authorList>
            <person name="Baroncelli R."/>
            <person name="Sanz-Martin J.M."/>
            <person name="Rech G.E."/>
            <person name="Sukno S.A."/>
            <person name="Thon M.R."/>
        </authorList>
    </citation>
    <scope>NUCLEOTIDE SEQUENCE [LARGE SCALE GENOMIC DNA]</scope>
    <source>
        <strain evidence="3">TX430BB</strain>
    </source>
</reference>
<sequence>MCQLCPRLQPSCFNSEGEEVERKSIYEEEEEGEEYRPPSPPSALKTVVQPAPSHDGAPTFALYDVPIDTQETEAELRPVRPQFGIVVYDVTPTANPSRIAQLALTLHGQIISCNGHHPGERLELVALPLPQCSDDEHVEACIRHHEEEIRTRMLIDDKAEAASWFLPERIKDRVYARNILIINCFKDDSSDDAVVASLREALLTNEGRVDWATYNDPNATRCGTYLYVTWRPRNRRPYTLTYEPDDSNRRVLKFAFLPDDTYPKSPEVNFYSGALENSRSALMEMVDALQPFYNHFVPDGVLNRELLKARKGC</sequence>